<dbReference type="InterPro" id="IPR022742">
    <property type="entry name" value="Hydrolase_4"/>
</dbReference>
<dbReference type="GO" id="GO:0000381">
    <property type="term" value="P:regulation of alternative mRNA splicing, via spliceosome"/>
    <property type="evidence" value="ECO:0007669"/>
    <property type="project" value="TreeGrafter"/>
</dbReference>
<dbReference type="GO" id="GO:0003729">
    <property type="term" value="F:mRNA binding"/>
    <property type="evidence" value="ECO:0007669"/>
    <property type="project" value="TreeGrafter"/>
</dbReference>
<feature type="compositionally biased region" description="Low complexity" evidence="1">
    <location>
        <begin position="62"/>
        <end position="84"/>
    </location>
</feature>
<feature type="region of interest" description="Disordered" evidence="1">
    <location>
        <begin position="62"/>
        <end position="85"/>
    </location>
</feature>
<dbReference type="Gene3D" id="3.40.50.1820">
    <property type="entry name" value="alpha/beta hydrolase"/>
    <property type="match status" value="1"/>
</dbReference>
<evidence type="ECO:0000313" key="5">
    <source>
        <dbReference type="Proteomes" id="UP000275846"/>
    </source>
</evidence>
<dbReference type="Proteomes" id="UP000275846">
    <property type="component" value="Unassembled WGS sequence"/>
</dbReference>
<dbReference type="Gene3D" id="1.20.1390.10">
    <property type="entry name" value="PWI domain"/>
    <property type="match status" value="1"/>
</dbReference>
<feature type="compositionally biased region" description="Low complexity" evidence="1">
    <location>
        <begin position="310"/>
        <end position="322"/>
    </location>
</feature>
<dbReference type="SMART" id="SM00311">
    <property type="entry name" value="PWI"/>
    <property type="match status" value="1"/>
</dbReference>
<dbReference type="WBParaSite" id="SSLN_0001292901-mRNA-1">
    <property type="protein sequence ID" value="SSLN_0001292901-mRNA-1"/>
    <property type="gene ID" value="SSLN_0001292901"/>
</dbReference>
<evidence type="ECO:0000313" key="6">
    <source>
        <dbReference type="WBParaSite" id="SSLN_0001292901-mRNA-1"/>
    </source>
</evidence>
<dbReference type="PANTHER" id="PTHR18806">
    <property type="entry name" value="RBM25 PROTEIN"/>
    <property type="match status" value="1"/>
</dbReference>
<proteinExistence type="predicted"/>
<feature type="region of interest" description="Disordered" evidence="1">
    <location>
        <begin position="619"/>
        <end position="644"/>
    </location>
</feature>
<dbReference type="Pfam" id="PF12146">
    <property type="entry name" value="Hydrolase_4"/>
    <property type="match status" value="1"/>
</dbReference>
<evidence type="ECO:0000259" key="3">
    <source>
        <dbReference type="PROSITE" id="PS51025"/>
    </source>
</evidence>
<feature type="domain" description="PWI" evidence="3">
    <location>
        <begin position="665"/>
        <end position="767"/>
    </location>
</feature>
<organism evidence="6">
    <name type="scientific">Schistocephalus solidus</name>
    <name type="common">Tapeworm</name>
    <dbReference type="NCBI Taxonomy" id="70667"/>
    <lineage>
        <taxon>Eukaryota</taxon>
        <taxon>Metazoa</taxon>
        <taxon>Spiralia</taxon>
        <taxon>Lophotrochozoa</taxon>
        <taxon>Platyhelminthes</taxon>
        <taxon>Cestoda</taxon>
        <taxon>Eucestoda</taxon>
        <taxon>Diphyllobothriidea</taxon>
        <taxon>Diphyllobothriidae</taxon>
        <taxon>Schistocephalus</taxon>
    </lineage>
</organism>
<dbReference type="InterPro" id="IPR002483">
    <property type="entry name" value="PWI_dom"/>
</dbReference>
<sequence>MSLARTSAPINPGYPVMNPYGGQYFGLPQAYYSAVPTAYPHFVPAVVGYTQVAIPPPPVTTAQTTTVTPTTTTVSTTETVAPTPQEKTPVTTVFVGNIPERAPDSLIKSLLMVKVDPKTEDLLAEYKKKKQKEGDDGSLGSTAAEVDEATKQDDEVVKTALQNILQESVSAFQLGHGKRHFKISSRFSESPNRQDYLEGPRHLTLDDMDLDVDRKDLINKEIETFRRRNELCFAKILYGVLLICFVWRHWTPQQKETPTEERTRRPKDTDRDYYSSRYSRSRAERELARTRHSRSRSSSREPSKKRLRGSVTSSHLTSSTHSRSSHIDEEEEAIKKRLERKLREKEESYQERLRQWESRERKKLAEYEREKERERKKQEELNAEAQSLHEFFEDYDDDLEDPKFYKGSALQGRLADREVEEAADERDRQKEIEQLEAAKRKLIEERDPNAESIILQMEQKMQEHLRKSLNLDGGSISGTHYPTFPRSSPLHNVDGNGESSQHADTPPSAFIETSKDTTNPAASLHYSQLKVPQLGLQCMVPKLVTPMDRRIFAHAPTLKSISHLHRRYLNVTKPQQSAAVEAYSGLYLFLSLAEHTVRKPAAAFTDDDFEQRAAKPTLSWLPPSATSSQKPLPPPPEEPHVSRLSTAEKKAVIKRIIEQIPTAKEDLFAYPIDWAIVDSEFVNTRIKPWVDKKIVAYIGESEATLSNFICEQVLEHNPPTKILNEIAMERVCGVHLYSPLSPKRSSCFCSFLAGTNPTDIRSHKLAFSRHVLTGHLPNLLCPFVLALRLFFPEGFFGYVLTFSLLLLLLASVIHLLENIAVFAPTEPENARFLIECPKSNDFLCWKVVKLRPQTIENDLELKCIFILHPDVRRRETAPTLLFLHGNAGNIGHRVPLCRALQEVCGANFFLLEYRGLGYNGGQPSELGLYADAIAALDYLTNCSEINPRNIFVYGRSLGGAVAIELATRADTCGKLRGVIIENTFSSIAEMGQAIGSTIAGSPAKLLPTFAIANKFESLEKLNKRLPQLQDKERCRFLFLSGGKDELIPPEMMYRLAKSCFEHLHMDAQDAKDLPNDKPPWVYDPVDFSSKGSEGLVLFPDGEHGTTWLCDHYPQVVNRFLLVHNEKLETDLIVRDL</sequence>
<feature type="transmembrane region" description="Helical" evidence="2">
    <location>
        <begin position="795"/>
        <end position="816"/>
    </location>
</feature>
<feature type="region of interest" description="Disordered" evidence="1">
    <location>
        <begin position="128"/>
        <end position="151"/>
    </location>
</feature>
<name>A0A183T7L1_SCHSO</name>
<dbReference type="STRING" id="70667.A0A183T7L1"/>
<feature type="compositionally biased region" description="Basic and acidic residues" evidence="1">
    <location>
        <begin position="257"/>
        <end position="274"/>
    </location>
</feature>
<dbReference type="PANTHER" id="PTHR18806:SF4">
    <property type="entry name" value="RNA-BINDING PROTEIN 25"/>
    <property type="match status" value="1"/>
</dbReference>
<evidence type="ECO:0000256" key="1">
    <source>
        <dbReference type="SAM" id="MobiDB-lite"/>
    </source>
</evidence>
<dbReference type="AlphaFoldDB" id="A0A183T7L1"/>
<dbReference type="GO" id="GO:0005681">
    <property type="term" value="C:spliceosomal complex"/>
    <property type="evidence" value="ECO:0007669"/>
    <property type="project" value="TreeGrafter"/>
</dbReference>
<dbReference type="InterPro" id="IPR052768">
    <property type="entry name" value="RBM25"/>
</dbReference>
<gene>
    <name evidence="4" type="ORF">SSLN_LOCUS12459</name>
</gene>
<dbReference type="EMBL" id="UYSU01037291">
    <property type="protein sequence ID" value="VDL98844.1"/>
    <property type="molecule type" value="Genomic_DNA"/>
</dbReference>
<dbReference type="InterPro" id="IPR029058">
    <property type="entry name" value="AB_hydrolase_fold"/>
</dbReference>
<keyword evidence="5" id="KW-1185">Reference proteome</keyword>
<evidence type="ECO:0000313" key="4">
    <source>
        <dbReference type="EMBL" id="VDL98844.1"/>
    </source>
</evidence>
<protein>
    <submittedName>
        <fullName evidence="6">PWI domain-containing protein</fullName>
    </submittedName>
</protein>
<feature type="region of interest" description="Disordered" evidence="1">
    <location>
        <begin position="255"/>
        <end position="332"/>
    </location>
</feature>
<dbReference type="PROSITE" id="PS51025">
    <property type="entry name" value="PWI"/>
    <property type="match status" value="1"/>
</dbReference>
<keyword evidence="2" id="KW-0812">Transmembrane</keyword>
<dbReference type="OrthoDB" id="6275295at2759"/>
<reference evidence="6" key="1">
    <citation type="submission" date="2016-06" db="UniProtKB">
        <authorList>
            <consortium name="WormBaseParasite"/>
        </authorList>
    </citation>
    <scope>IDENTIFICATION</scope>
</reference>
<keyword evidence="2" id="KW-0472">Membrane</keyword>
<feature type="region of interest" description="Disordered" evidence="1">
    <location>
        <begin position="483"/>
        <end position="517"/>
    </location>
</feature>
<dbReference type="SUPFAM" id="SSF53474">
    <property type="entry name" value="alpha/beta-Hydrolases"/>
    <property type="match status" value="1"/>
</dbReference>
<reference evidence="4 5" key="2">
    <citation type="submission" date="2018-11" db="EMBL/GenBank/DDBJ databases">
        <authorList>
            <consortium name="Pathogen Informatics"/>
        </authorList>
    </citation>
    <scope>NUCLEOTIDE SEQUENCE [LARGE SCALE GENOMIC DNA]</scope>
    <source>
        <strain evidence="4 5">NST_G2</strain>
    </source>
</reference>
<evidence type="ECO:0000256" key="2">
    <source>
        <dbReference type="SAM" id="Phobius"/>
    </source>
</evidence>
<accession>A0A183T7L1</accession>
<keyword evidence="2" id="KW-1133">Transmembrane helix</keyword>